<evidence type="ECO:0000256" key="1">
    <source>
        <dbReference type="SAM" id="Phobius"/>
    </source>
</evidence>
<gene>
    <name evidence="2" type="ORF">C0099_00805</name>
</gene>
<dbReference type="Pfam" id="PF20108">
    <property type="entry name" value="DUF6498"/>
    <property type="match status" value="1"/>
</dbReference>
<name>A0A2I6S2W3_9RHOO</name>
<dbReference type="OrthoDB" id="278054at2"/>
<accession>A0A2I6S2W3</accession>
<organism evidence="2 3">
    <name type="scientific">Pseudazoarcus pumilus</name>
    <dbReference type="NCBI Taxonomy" id="2067960"/>
    <lineage>
        <taxon>Bacteria</taxon>
        <taxon>Pseudomonadati</taxon>
        <taxon>Pseudomonadota</taxon>
        <taxon>Betaproteobacteria</taxon>
        <taxon>Rhodocyclales</taxon>
        <taxon>Zoogloeaceae</taxon>
        <taxon>Pseudazoarcus</taxon>
    </lineage>
</organism>
<feature type="transmembrane region" description="Helical" evidence="1">
    <location>
        <begin position="43"/>
        <end position="62"/>
    </location>
</feature>
<sequence>MPADPVLANPERLDRIPLAVLILANLAPAVGVLFFGWDAHYLLLLYWLENLVVGGWTLLRMLHAGGLRVLPQSAFFSFHYSFFCAGHGIFILTLTDLPGEAPPEDFDDEGFVLLMPFRMLASQFGWIANEMPGLFSLPLLAFVVSHGVSTLYHHFIDREDDGRDADDIMFDPYKRIVALHIAIILGAMAIIETGATTVAPALLLLVGMKTAIDVHQHRKAHRDRRRAGATA</sequence>
<keyword evidence="1" id="KW-1133">Transmembrane helix</keyword>
<evidence type="ECO:0000313" key="2">
    <source>
        <dbReference type="EMBL" id="AUN93599.1"/>
    </source>
</evidence>
<dbReference type="AlphaFoldDB" id="A0A2I6S2W3"/>
<dbReference type="KEGG" id="atw:C0099_00805"/>
<reference evidence="2 3" key="1">
    <citation type="submission" date="2018-01" db="EMBL/GenBank/DDBJ databases">
        <authorList>
            <person name="Fu G.-Y."/>
        </authorList>
    </citation>
    <scope>NUCLEOTIDE SEQUENCE [LARGE SCALE GENOMIC DNA]</scope>
    <source>
        <strain evidence="2 3">SY39</strain>
    </source>
</reference>
<keyword evidence="3" id="KW-1185">Reference proteome</keyword>
<dbReference type="EMBL" id="CP025682">
    <property type="protein sequence ID" value="AUN93599.1"/>
    <property type="molecule type" value="Genomic_DNA"/>
</dbReference>
<keyword evidence="1" id="KW-0472">Membrane</keyword>
<feature type="transmembrane region" description="Helical" evidence="1">
    <location>
        <begin position="135"/>
        <end position="156"/>
    </location>
</feature>
<evidence type="ECO:0000313" key="3">
    <source>
        <dbReference type="Proteomes" id="UP000242205"/>
    </source>
</evidence>
<dbReference type="RefSeq" id="WP_102245673.1">
    <property type="nucleotide sequence ID" value="NZ_CP025682.1"/>
</dbReference>
<feature type="transmembrane region" description="Helical" evidence="1">
    <location>
        <begin position="176"/>
        <end position="206"/>
    </location>
</feature>
<dbReference type="InterPro" id="IPR045466">
    <property type="entry name" value="DUF6498"/>
</dbReference>
<protein>
    <submittedName>
        <fullName evidence="2">Uncharacterized protein</fullName>
    </submittedName>
</protein>
<proteinExistence type="predicted"/>
<dbReference type="Proteomes" id="UP000242205">
    <property type="component" value="Chromosome"/>
</dbReference>
<feature type="transmembrane region" description="Helical" evidence="1">
    <location>
        <begin position="16"/>
        <end position="37"/>
    </location>
</feature>
<keyword evidence="1" id="KW-0812">Transmembrane</keyword>